<evidence type="ECO:0000313" key="2">
    <source>
        <dbReference type="Proteomes" id="UP000287394"/>
    </source>
</evidence>
<dbReference type="KEGG" id="ccot:CCAX7_10530"/>
<protein>
    <submittedName>
        <fullName evidence="1">Uncharacterized protein</fullName>
    </submittedName>
</protein>
<evidence type="ECO:0000313" key="1">
    <source>
        <dbReference type="EMBL" id="BDI29002.1"/>
    </source>
</evidence>
<dbReference type="Pfam" id="PF13340">
    <property type="entry name" value="DUF4096"/>
    <property type="match status" value="1"/>
</dbReference>
<proteinExistence type="predicted"/>
<dbReference type="AlphaFoldDB" id="A0A402CUK2"/>
<dbReference type="Proteomes" id="UP000287394">
    <property type="component" value="Chromosome"/>
</dbReference>
<dbReference type="PANTHER" id="PTHR30007">
    <property type="entry name" value="PHP DOMAIN PROTEIN"/>
    <property type="match status" value="1"/>
</dbReference>
<accession>A0A402CUK2</accession>
<dbReference type="EMBL" id="AP025739">
    <property type="protein sequence ID" value="BDI29002.1"/>
    <property type="molecule type" value="Genomic_DNA"/>
</dbReference>
<dbReference type="InterPro" id="IPR025161">
    <property type="entry name" value="IS402-like_dom"/>
</dbReference>
<organism evidence="1 2">
    <name type="scientific">Capsulimonas corticalis</name>
    <dbReference type="NCBI Taxonomy" id="2219043"/>
    <lineage>
        <taxon>Bacteria</taxon>
        <taxon>Bacillati</taxon>
        <taxon>Armatimonadota</taxon>
        <taxon>Armatimonadia</taxon>
        <taxon>Capsulimonadales</taxon>
        <taxon>Capsulimonadaceae</taxon>
        <taxon>Capsulimonas</taxon>
    </lineage>
</organism>
<name>A0A402CUK2_9BACT</name>
<reference evidence="1 2" key="1">
    <citation type="journal article" date="2019" name="Int. J. Syst. Evol. Microbiol.">
        <title>Capsulimonas corticalis gen. nov., sp. nov., an aerobic capsulated bacterium, of a novel bacterial order, Capsulimonadales ord. nov., of the class Armatimonadia of the phylum Armatimonadetes.</title>
        <authorList>
            <person name="Li J."/>
            <person name="Kudo C."/>
            <person name="Tonouchi A."/>
        </authorList>
    </citation>
    <scope>NUCLEOTIDE SEQUENCE [LARGE SCALE GENOMIC DNA]</scope>
    <source>
        <strain evidence="1 2">AX-7</strain>
    </source>
</reference>
<sequence>MRDRYEQIRPDWRIPDELWARIDLMLPSPQSLRKPHPLGCHRPRVPNRAAMDAIFYVLRTGCQWNALNATDICSASSAHRRFHEWSEAGVFELLWLHGVSDCDALQGIDWRWLAKYRVITKEVRAAKRVLGRRRAHSSQSLHLTTH</sequence>
<keyword evidence="2" id="KW-1185">Reference proteome</keyword>
<gene>
    <name evidence="1" type="ORF">CCAX7_10530</name>
</gene>